<proteinExistence type="predicted"/>
<gene>
    <name evidence="1" type="ORF">QFC21_001033</name>
</gene>
<name>A0ACC2W752_9TREE</name>
<sequence>MEWPITKQEWIRLRKEDERLRNVVSQHYRESEKYDDIVREKDLLENLLLSTQQKRKMRSGAEDLEGVRKGWSFATSSKASPVARRLTACHYLREMQDLEKKIESYEGPHWQDNPGVPSTPVPVKVRKTGILKQPIRSARLVPMAQDPVLDEEETPVKPGGNFTDTSNIGLTTRAGLGKSHNNSDPTATRMSFLANKAKRRSATFWEYEEQIVPALANAEKKQERRLSLQMLSDASVRRSANEIDVVLDEGDRYVHNALVKENSEGAIETLQVDGYNLSPETALQPATSPAQQLTVPADRLESVITAFESQISAMLSRLGDSVDRIHATETAQQDVLHEYQTAHLAEISNLSLKRSTAEQAMSVMKKIIQENDSKWREEADRREERLQTMLEEAKAQAALLIADIPTV</sequence>
<reference evidence="1" key="1">
    <citation type="submission" date="2023-04" db="EMBL/GenBank/DDBJ databases">
        <title>Draft Genome sequencing of Naganishia species isolated from polar environments using Oxford Nanopore Technology.</title>
        <authorList>
            <person name="Leo P."/>
            <person name="Venkateswaran K."/>
        </authorList>
    </citation>
    <scope>NUCLEOTIDE SEQUENCE</scope>
    <source>
        <strain evidence="1">MNA-CCFEE 5423</strain>
    </source>
</reference>
<accession>A0ACC2W752</accession>
<protein>
    <submittedName>
        <fullName evidence="1">Uncharacterized protein</fullName>
    </submittedName>
</protein>
<keyword evidence="2" id="KW-1185">Reference proteome</keyword>
<dbReference type="Proteomes" id="UP001227268">
    <property type="component" value="Unassembled WGS sequence"/>
</dbReference>
<evidence type="ECO:0000313" key="1">
    <source>
        <dbReference type="EMBL" id="KAJ9107574.1"/>
    </source>
</evidence>
<evidence type="ECO:0000313" key="2">
    <source>
        <dbReference type="Proteomes" id="UP001227268"/>
    </source>
</evidence>
<dbReference type="EMBL" id="JASBWT010000002">
    <property type="protein sequence ID" value="KAJ9107574.1"/>
    <property type="molecule type" value="Genomic_DNA"/>
</dbReference>
<comment type="caution">
    <text evidence="1">The sequence shown here is derived from an EMBL/GenBank/DDBJ whole genome shotgun (WGS) entry which is preliminary data.</text>
</comment>
<organism evidence="1 2">
    <name type="scientific">Naganishia friedmannii</name>
    <dbReference type="NCBI Taxonomy" id="89922"/>
    <lineage>
        <taxon>Eukaryota</taxon>
        <taxon>Fungi</taxon>
        <taxon>Dikarya</taxon>
        <taxon>Basidiomycota</taxon>
        <taxon>Agaricomycotina</taxon>
        <taxon>Tremellomycetes</taxon>
        <taxon>Filobasidiales</taxon>
        <taxon>Filobasidiaceae</taxon>
        <taxon>Naganishia</taxon>
    </lineage>
</organism>